<name>A0A819Q7X9_9BILA</name>
<gene>
    <name evidence="4" type="ORF">IZO911_LOCUS43189</name>
    <name evidence="3" type="ORF">JYZ213_LOCUS26786</name>
    <name evidence="6" type="ORF">KXQ929_LOCUS30060</name>
    <name evidence="5" type="ORF">OXD698_LOCUS2176</name>
</gene>
<dbReference type="AlphaFoldDB" id="A0A819Q7X9"/>
<dbReference type="Proteomes" id="UP000663845">
    <property type="component" value="Unassembled WGS sequence"/>
</dbReference>
<evidence type="ECO:0000256" key="1">
    <source>
        <dbReference type="SAM" id="Coils"/>
    </source>
</evidence>
<dbReference type="PANTHER" id="PTHR33488:SF2">
    <property type="entry name" value="EARLY ENDOSOME ANTIGEN 1-LIKE"/>
    <property type="match status" value="1"/>
</dbReference>
<dbReference type="PANTHER" id="PTHR33488">
    <property type="entry name" value="ZGC:162509"/>
    <property type="match status" value="1"/>
</dbReference>
<proteinExistence type="predicted"/>
<comment type="caution">
    <text evidence="6">The sequence shown here is derived from an EMBL/GenBank/DDBJ whole genome shotgun (WGS) entry which is preliminary data.</text>
</comment>
<keyword evidence="2" id="KW-0472">Membrane</keyword>
<feature type="coiled-coil region" evidence="1">
    <location>
        <begin position="193"/>
        <end position="224"/>
    </location>
</feature>
<dbReference type="SUPFAM" id="SSF58100">
    <property type="entry name" value="Bacterial hemolysins"/>
    <property type="match status" value="1"/>
</dbReference>
<keyword evidence="2" id="KW-1133">Transmembrane helix</keyword>
<dbReference type="Proteomes" id="UP000663868">
    <property type="component" value="Unassembled WGS sequence"/>
</dbReference>
<organism evidence="6 7">
    <name type="scientific">Adineta steineri</name>
    <dbReference type="NCBI Taxonomy" id="433720"/>
    <lineage>
        <taxon>Eukaryota</taxon>
        <taxon>Metazoa</taxon>
        <taxon>Spiralia</taxon>
        <taxon>Gnathifera</taxon>
        <taxon>Rotifera</taxon>
        <taxon>Eurotatoria</taxon>
        <taxon>Bdelloidea</taxon>
        <taxon>Adinetida</taxon>
        <taxon>Adinetidae</taxon>
        <taxon>Adineta</taxon>
    </lineage>
</organism>
<evidence type="ECO:0000256" key="2">
    <source>
        <dbReference type="SAM" id="Phobius"/>
    </source>
</evidence>
<evidence type="ECO:0000313" key="4">
    <source>
        <dbReference type="EMBL" id="CAF1465964.1"/>
    </source>
</evidence>
<keyword evidence="2" id="KW-0812">Transmembrane</keyword>
<dbReference type="Proteomes" id="UP000663844">
    <property type="component" value="Unassembled WGS sequence"/>
</dbReference>
<sequence>MMTRNSTIFDDKKLDKELVLQRGMDESWEELVVAGPIAVNYIGNLMVLSSKHDFPFRPSNPAHVYQHIQYPNSFRTTLVQIANKIYNVFMNAHSNMDRIQLNIQQIPKHLKTTLQLLTSASPKLIQSMLPGTLGNIERIAKLCADAANSTMKNYESATRLLQEVTEVTVDSYGVNNASLTNITILVNSSLNEQDLLNDHIQSIREDYENAKRNLQKAREDYYNAYHAIPVRPKRFVGMIVAGFIGGMVGGALGGLFGGNKPPPPIDNTAFQNAKETAELALKNLQNAEKEYDKWYSSMLENQNKLAGIIIQMSQLQMSQTDYKTTIDILVSAVKEINEIQTQWERMTRFFSILAMQAEATRETILHEFVDTIKNVTQNNGLLDDADREYFVFLMQDAVEDIEQAAHLLYTMSKTYCDVSNQYMMGQISGISRLAVIQTDSERQTYMAQLAQDTLSTSAKVSRMVLERKQNYEQRNQARQYQLKQFIQQSSLEGLESNVGK</sequence>
<keyword evidence="1" id="KW-0175">Coiled coil</keyword>
<protein>
    <submittedName>
        <fullName evidence="6">Uncharacterized protein</fullName>
    </submittedName>
</protein>
<dbReference type="Proteomes" id="UP000663860">
    <property type="component" value="Unassembled WGS sequence"/>
</dbReference>
<dbReference type="EMBL" id="CAJOBB010003207">
    <property type="protein sequence ID" value="CAF4027273.1"/>
    <property type="molecule type" value="Genomic_DNA"/>
</dbReference>
<evidence type="ECO:0000313" key="6">
    <source>
        <dbReference type="EMBL" id="CAF4027273.1"/>
    </source>
</evidence>
<feature type="transmembrane region" description="Helical" evidence="2">
    <location>
        <begin position="235"/>
        <end position="256"/>
    </location>
</feature>
<evidence type="ECO:0000313" key="3">
    <source>
        <dbReference type="EMBL" id="CAF1198861.1"/>
    </source>
</evidence>
<evidence type="ECO:0000313" key="7">
    <source>
        <dbReference type="Proteomes" id="UP000663868"/>
    </source>
</evidence>
<reference evidence="6" key="1">
    <citation type="submission" date="2021-02" db="EMBL/GenBank/DDBJ databases">
        <authorList>
            <person name="Nowell W R."/>
        </authorList>
    </citation>
    <scope>NUCLEOTIDE SEQUENCE</scope>
</reference>
<dbReference type="EMBL" id="CAJOAZ010000069">
    <property type="protein sequence ID" value="CAF3516422.1"/>
    <property type="molecule type" value="Genomic_DNA"/>
</dbReference>
<evidence type="ECO:0000313" key="5">
    <source>
        <dbReference type="EMBL" id="CAF3516422.1"/>
    </source>
</evidence>
<dbReference type="EMBL" id="CAJNOE010002062">
    <property type="protein sequence ID" value="CAF1465964.1"/>
    <property type="molecule type" value="Genomic_DNA"/>
</dbReference>
<accession>A0A819Q7X9</accession>
<dbReference type="EMBL" id="CAJNOG010000362">
    <property type="protein sequence ID" value="CAF1198861.1"/>
    <property type="molecule type" value="Genomic_DNA"/>
</dbReference>